<gene>
    <name evidence="3" type="ORF">FB463_002375</name>
    <name evidence="2" type="ORF">FFA01_10100</name>
</gene>
<evidence type="ECO:0000313" key="5">
    <source>
        <dbReference type="Proteomes" id="UP000522688"/>
    </source>
</evidence>
<accession>A0A7W3PJU6</accession>
<keyword evidence="4" id="KW-1185">Reference proteome</keyword>
<feature type="transmembrane region" description="Helical" evidence="1">
    <location>
        <begin position="85"/>
        <end position="107"/>
    </location>
</feature>
<dbReference type="EMBL" id="BJUV01000007">
    <property type="protein sequence ID" value="GEK82701.1"/>
    <property type="molecule type" value="Genomic_DNA"/>
</dbReference>
<feature type="transmembrane region" description="Helical" evidence="1">
    <location>
        <begin position="168"/>
        <end position="193"/>
    </location>
</feature>
<comment type="caution">
    <text evidence="3">The sequence shown here is derived from an EMBL/GenBank/DDBJ whole genome shotgun (WGS) entry which is preliminary data.</text>
</comment>
<keyword evidence="1" id="KW-0812">Transmembrane</keyword>
<dbReference type="AlphaFoldDB" id="A0A7W3PJU6"/>
<evidence type="ECO:0000313" key="3">
    <source>
        <dbReference type="EMBL" id="MBA8814109.1"/>
    </source>
</evidence>
<dbReference type="Proteomes" id="UP000321154">
    <property type="component" value="Unassembled WGS sequence"/>
</dbReference>
<feature type="transmembrane region" description="Helical" evidence="1">
    <location>
        <begin position="321"/>
        <end position="342"/>
    </location>
</feature>
<proteinExistence type="predicted"/>
<evidence type="ECO:0000313" key="2">
    <source>
        <dbReference type="EMBL" id="GEK82701.1"/>
    </source>
</evidence>
<protein>
    <submittedName>
        <fullName evidence="3">O-antigen/teichoic acid export membrane protein</fullName>
    </submittedName>
</protein>
<feature type="transmembrane region" description="Helical" evidence="1">
    <location>
        <begin position="375"/>
        <end position="395"/>
    </location>
</feature>
<reference evidence="2 4" key="1">
    <citation type="submission" date="2019-07" db="EMBL/GenBank/DDBJ databases">
        <title>Whole genome shotgun sequence of Frigoribacterium faeni NBRC 103066.</title>
        <authorList>
            <person name="Hosoyama A."/>
            <person name="Uohara A."/>
            <person name="Ohji S."/>
            <person name="Ichikawa N."/>
        </authorList>
    </citation>
    <scope>NUCLEOTIDE SEQUENCE [LARGE SCALE GENOMIC DNA]</scope>
    <source>
        <strain evidence="2 4">NBRC 103066</strain>
    </source>
</reference>
<evidence type="ECO:0000256" key="1">
    <source>
        <dbReference type="SAM" id="Phobius"/>
    </source>
</evidence>
<feature type="transmembrane region" description="Helical" evidence="1">
    <location>
        <begin position="349"/>
        <end position="369"/>
    </location>
</feature>
<keyword evidence="1" id="KW-0472">Membrane</keyword>
<sequence length="410" mass="40537">MTRLLGQLGTLLLYGASPVVAALAPLAVVPAVTGRYGAAGWAACAVALSIGAATAVVAELGWVVVGPQRVSRDPGRYVDVHHEALASRLAALAVLAPVAVVAVALLVDEHRAAAILLTVGVAAGSLSPTWLFVGLGRPLLTLVCEALPRVVFAVGAAGVIALGGPLEAYGAATIAATIATAIATSRAVAVVAWPRRDRLAAVPSIVRAQLVVTAGRGVTALYKSLPAALLQSVAPGSVASFGAVDRLTRSGLAVAAVLPQRLQVWVGVPDATQAVRRTTVSLLLNTALGVLAAGVVLVGLPPVVDVLFTGVVEAEPSSIRAAAVLVLLTCVSRGLGLALVTLGRVRRTTTAALAAALVGVPGVLCGGALGGATGALAALAAAEAVGAVTQALVVVPSLVRRHRASSGAGS</sequence>
<reference evidence="3 5" key="2">
    <citation type="submission" date="2020-07" db="EMBL/GenBank/DDBJ databases">
        <title>Sequencing the genomes of 1000 actinobacteria strains.</title>
        <authorList>
            <person name="Klenk H.-P."/>
        </authorList>
    </citation>
    <scope>NUCLEOTIDE SEQUENCE [LARGE SCALE GENOMIC DNA]</scope>
    <source>
        <strain evidence="3 5">DSM 10309</strain>
    </source>
</reference>
<feature type="transmembrane region" description="Helical" evidence="1">
    <location>
        <begin position="140"/>
        <end position="162"/>
    </location>
</feature>
<feature type="transmembrane region" description="Helical" evidence="1">
    <location>
        <begin position="113"/>
        <end position="133"/>
    </location>
</feature>
<dbReference type="OrthoDB" id="4826415at2"/>
<feature type="transmembrane region" description="Helical" evidence="1">
    <location>
        <begin position="38"/>
        <end position="65"/>
    </location>
</feature>
<name>A0A7W3PJU6_9MICO</name>
<dbReference type="RefSeq" id="WP_146853631.1">
    <property type="nucleotide sequence ID" value="NZ_BAAAHR010000006.1"/>
</dbReference>
<organism evidence="3 5">
    <name type="scientific">Frigoribacterium faeni</name>
    <dbReference type="NCBI Taxonomy" id="145483"/>
    <lineage>
        <taxon>Bacteria</taxon>
        <taxon>Bacillati</taxon>
        <taxon>Actinomycetota</taxon>
        <taxon>Actinomycetes</taxon>
        <taxon>Micrococcales</taxon>
        <taxon>Microbacteriaceae</taxon>
        <taxon>Frigoribacterium</taxon>
    </lineage>
</organism>
<feature type="transmembrane region" description="Helical" evidence="1">
    <location>
        <begin position="282"/>
        <end position="301"/>
    </location>
</feature>
<keyword evidence="1" id="KW-1133">Transmembrane helix</keyword>
<evidence type="ECO:0000313" key="4">
    <source>
        <dbReference type="Proteomes" id="UP000321154"/>
    </source>
</evidence>
<dbReference type="EMBL" id="JACGWW010000003">
    <property type="protein sequence ID" value="MBA8814109.1"/>
    <property type="molecule type" value="Genomic_DNA"/>
</dbReference>
<dbReference type="Proteomes" id="UP000522688">
    <property type="component" value="Unassembled WGS sequence"/>
</dbReference>